<protein>
    <recommendedName>
        <fullName evidence="4">ATP synthase protein I</fullName>
    </recommendedName>
</protein>
<evidence type="ECO:0008006" key="4">
    <source>
        <dbReference type="Google" id="ProtNLM"/>
    </source>
</evidence>
<keyword evidence="1" id="KW-0812">Transmembrane</keyword>
<dbReference type="EMBL" id="JAUHQA010000001">
    <property type="protein sequence ID" value="MDN4481115.1"/>
    <property type="molecule type" value="Genomic_DNA"/>
</dbReference>
<evidence type="ECO:0000313" key="3">
    <source>
        <dbReference type="Proteomes" id="UP001172708"/>
    </source>
</evidence>
<evidence type="ECO:0000313" key="2">
    <source>
        <dbReference type="EMBL" id="MDN4481115.1"/>
    </source>
</evidence>
<organism evidence="2 3">
    <name type="scientific">Demequina muriae</name>
    <dbReference type="NCBI Taxonomy" id="3051664"/>
    <lineage>
        <taxon>Bacteria</taxon>
        <taxon>Bacillati</taxon>
        <taxon>Actinomycetota</taxon>
        <taxon>Actinomycetes</taxon>
        <taxon>Micrococcales</taxon>
        <taxon>Demequinaceae</taxon>
        <taxon>Demequina</taxon>
    </lineage>
</organism>
<keyword evidence="3" id="KW-1185">Reference proteome</keyword>
<evidence type="ECO:0000256" key="1">
    <source>
        <dbReference type="SAM" id="Phobius"/>
    </source>
</evidence>
<gene>
    <name evidence="2" type="ORF">QQX02_09295</name>
</gene>
<sequence>MNEETATYRRALRATAIAIVALAIIAVPVGLWVDGGSGVLAAEAGVAVAALSGITTQVAMLLGHRQAPHIMAAYIGGSWLLKMLLIVIALVALGSIEGFHRGLLAGFALAGVVATLAIDMWAMRAGRIPYVDPSSNAG</sequence>
<name>A0ABT8GI55_9MICO</name>
<reference evidence="2" key="1">
    <citation type="submission" date="2023-06" db="EMBL/GenBank/DDBJ databases">
        <title>Egi l300058.</title>
        <authorList>
            <person name="Gao L."/>
            <person name="Fang B.-Z."/>
            <person name="Li W.-J."/>
        </authorList>
    </citation>
    <scope>NUCLEOTIDE SEQUENCE</scope>
    <source>
        <strain evidence="2">EGI L300058</strain>
    </source>
</reference>
<comment type="caution">
    <text evidence="2">The sequence shown here is derived from an EMBL/GenBank/DDBJ whole genome shotgun (WGS) entry which is preliminary data.</text>
</comment>
<dbReference type="Proteomes" id="UP001172708">
    <property type="component" value="Unassembled WGS sequence"/>
</dbReference>
<dbReference type="RefSeq" id="WP_301142633.1">
    <property type="nucleotide sequence ID" value="NZ_JAUHQA010000001.1"/>
</dbReference>
<feature type="transmembrane region" description="Helical" evidence="1">
    <location>
        <begin position="12"/>
        <end position="33"/>
    </location>
</feature>
<feature type="transmembrane region" description="Helical" evidence="1">
    <location>
        <begin position="39"/>
        <end position="62"/>
    </location>
</feature>
<feature type="transmembrane region" description="Helical" evidence="1">
    <location>
        <begin position="74"/>
        <end position="96"/>
    </location>
</feature>
<keyword evidence="1" id="KW-0472">Membrane</keyword>
<proteinExistence type="predicted"/>
<feature type="transmembrane region" description="Helical" evidence="1">
    <location>
        <begin position="102"/>
        <end position="122"/>
    </location>
</feature>
<accession>A0ABT8GI55</accession>
<keyword evidence="1" id="KW-1133">Transmembrane helix</keyword>